<dbReference type="EMBL" id="JACCBX010000008">
    <property type="protein sequence ID" value="NYE07248.1"/>
    <property type="molecule type" value="Genomic_DNA"/>
</dbReference>
<dbReference type="InterPro" id="IPR020792">
    <property type="entry name" value="SO4_adenylyltransferase_pro"/>
</dbReference>
<dbReference type="NCBIfam" id="TIGR00339">
    <property type="entry name" value="sopT"/>
    <property type="match status" value="1"/>
</dbReference>
<dbReference type="InterPro" id="IPR015947">
    <property type="entry name" value="PUA-like_sf"/>
</dbReference>
<keyword evidence="3 8" id="KW-0548">Nucleotidyltransferase</keyword>
<dbReference type="GO" id="GO:0004781">
    <property type="term" value="F:sulfate adenylyltransferase (ATP) activity"/>
    <property type="evidence" value="ECO:0007669"/>
    <property type="project" value="UniProtKB-UniRule"/>
</dbReference>
<proteinExistence type="inferred from homology"/>
<dbReference type="InterPro" id="IPR024951">
    <property type="entry name" value="Sulfurylase_cat_dom"/>
</dbReference>
<dbReference type="EC" id="2.7.7.4" evidence="8"/>
<evidence type="ECO:0000256" key="4">
    <source>
        <dbReference type="ARBA" id="ARBA00022741"/>
    </source>
</evidence>
<comment type="caution">
    <text evidence="11">The sequence shown here is derived from an EMBL/GenBank/DDBJ whole genome shotgun (WGS) entry which is preliminary data.</text>
</comment>
<dbReference type="SUPFAM" id="SSF52374">
    <property type="entry name" value="Nucleotidylyl transferase"/>
    <property type="match status" value="1"/>
</dbReference>
<feature type="domain" description="Sulphate adenylyltransferase catalytic" evidence="9">
    <location>
        <begin position="163"/>
        <end position="373"/>
    </location>
</feature>
<dbReference type="PANTHER" id="PTHR43509:SF1">
    <property type="entry name" value="SULFATE ADENYLYLTRANSFERASE"/>
    <property type="match status" value="1"/>
</dbReference>
<dbReference type="HAMAP" id="MF_00066">
    <property type="entry name" value="Sulf_adenylyltr"/>
    <property type="match status" value="1"/>
</dbReference>
<dbReference type="Gene3D" id="3.10.400.10">
    <property type="entry name" value="Sulfate adenylyltransferase"/>
    <property type="match status" value="1"/>
</dbReference>
<evidence type="ECO:0000259" key="9">
    <source>
        <dbReference type="Pfam" id="PF01747"/>
    </source>
</evidence>
<dbReference type="Gene3D" id="3.40.50.620">
    <property type="entry name" value="HUPs"/>
    <property type="match status" value="1"/>
</dbReference>
<reference evidence="12" key="2">
    <citation type="submission" date="2020-08" db="EMBL/GenBank/DDBJ databases">
        <title>The Agave Microbiome: Exploring the role of microbial communities in plant adaptations to desert environments.</title>
        <authorList>
            <person name="Partida-Martinez L.P."/>
        </authorList>
    </citation>
    <scope>NUCLEOTIDE SEQUENCE [LARGE SCALE GENOMIC DNA]</scope>
    <source>
        <strain evidence="12">AT2.8</strain>
    </source>
</reference>
<sequence length="390" mass="44480">MSESVPHGGKLINRINLNLPTDFSLKSVSLDNLELSDLELIANGAYSPLEGFMGKTDYESVVKNMRLSNGLPWSLPITLAIDKNKAIELKVGETINLIKDGVIYGVMNVEEIYIPDKILEAEMVYKTTDLQHPGVKKLFARDELYVAGPITMVRRINNSEFERFYLDPIQTRDKFRNLGWKTVVGFQTRNPVHRAHEYIQKTALETVDGLFLNPLVGETKADDIPSDIRMNSYQVLLEHYYPKDRVFLSVFPAAMRYAGPREAIFHAIVRKNFGCTHFIVGRDHAGVGNYYGTYDAQKIFREFNESDLGIKPLFFENSFYCKKCENMASEKTCPHDSRDHVVLSGTKVRAMLKNGVHPPKEFSRPEVIEILIQGMQHVYTKEIKGVEHEK</sequence>
<dbReference type="AlphaFoldDB" id="A0A852TJ33"/>
<dbReference type="UniPathway" id="UPA00140">
    <property type="reaction ID" value="UER00204"/>
</dbReference>
<dbReference type="SUPFAM" id="SSF88697">
    <property type="entry name" value="PUA domain-like"/>
    <property type="match status" value="1"/>
</dbReference>
<keyword evidence="5 8" id="KW-0067">ATP-binding</keyword>
<evidence type="ECO:0000256" key="1">
    <source>
        <dbReference type="ARBA" id="ARBA00005048"/>
    </source>
</evidence>
<comment type="similarity">
    <text evidence="6 8">Belongs to the sulfate adenylyltransferase family.</text>
</comment>
<evidence type="ECO:0000313" key="12">
    <source>
        <dbReference type="Proteomes" id="UP000548423"/>
    </source>
</evidence>
<gene>
    <name evidence="8" type="primary">sat</name>
    <name evidence="11" type="ORF">F4694_004033</name>
</gene>
<evidence type="ECO:0000259" key="10">
    <source>
        <dbReference type="Pfam" id="PF14306"/>
    </source>
</evidence>
<protein>
    <recommendedName>
        <fullName evidence="8">Sulfate adenylyltransferase</fullName>
        <ecNumber evidence="8">2.7.7.4</ecNumber>
    </recommendedName>
    <alternativeName>
        <fullName evidence="8">ATP-sulfurylase</fullName>
    </alternativeName>
    <alternativeName>
        <fullName evidence="8">Sulfate adenylate transferase</fullName>
        <shortName evidence="8">SAT</shortName>
    </alternativeName>
</protein>
<keyword evidence="2 8" id="KW-0808">Transferase</keyword>
<dbReference type="InterPro" id="IPR025980">
    <property type="entry name" value="ATP-Sase_PUA-like_dom"/>
</dbReference>
<dbReference type="GO" id="GO:0005524">
    <property type="term" value="F:ATP binding"/>
    <property type="evidence" value="ECO:0007669"/>
    <property type="project" value="UniProtKB-KW"/>
</dbReference>
<accession>A0A852TJ33</accession>
<dbReference type="PANTHER" id="PTHR43509">
    <property type="match status" value="1"/>
</dbReference>
<evidence type="ECO:0000256" key="6">
    <source>
        <dbReference type="ARBA" id="ARBA00037980"/>
    </source>
</evidence>
<comment type="catalytic activity">
    <reaction evidence="7 8">
        <text>sulfate + ATP + H(+) = adenosine 5'-phosphosulfate + diphosphate</text>
        <dbReference type="Rhea" id="RHEA:18133"/>
        <dbReference type="ChEBI" id="CHEBI:15378"/>
        <dbReference type="ChEBI" id="CHEBI:16189"/>
        <dbReference type="ChEBI" id="CHEBI:30616"/>
        <dbReference type="ChEBI" id="CHEBI:33019"/>
        <dbReference type="ChEBI" id="CHEBI:58243"/>
        <dbReference type="EC" id="2.7.7.4"/>
    </reaction>
</comment>
<dbReference type="CDD" id="cd00517">
    <property type="entry name" value="ATPS"/>
    <property type="match status" value="1"/>
</dbReference>
<organism evidence="11 12">
    <name type="scientific">Neobacillus niacini</name>
    <dbReference type="NCBI Taxonomy" id="86668"/>
    <lineage>
        <taxon>Bacteria</taxon>
        <taxon>Bacillati</taxon>
        <taxon>Bacillota</taxon>
        <taxon>Bacilli</taxon>
        <taxon>Bacillales</taxon>
        <taxon>Bacillaceae</taxon>
        <taxon>Neobacillus</taxon>
    </lineage>
</organism>
<dbReference type="Pfam" id="PF01747">
    <property type="entry name" value="ATP-sulfurylase"/>
    <property type="match status" value="1"/>
</dbReference>
<evidence type="ECO:0000256" key="7">
    <source>
        <dbReference type="ARBA" id="ARBA00049370"/>
    </source>
</evidence>
<comment type="pathway">
    <text evidence="1 8">Sulfur metabolism; hydrogen sulfide biosynthesis; sulfite from sulfate: step 1/3.</text>
</comment>
<name>A0A852TJ33_9BACI</name>
<dbReference type="GO" id="GO:0070814">
    <property type="term" value="P:hydrogen sulfide biosynthetic process"/>
    <property type="evidence" value="ECO:0007669"/>
    <property type="project" value="UniProtKB-UniRule"/>
</dbReference>
<dbReference type="NCBIfam" id="NF003166">
    <property type="entry name" value="PRK04149.1"/>
    <property type="match status" value="1"/>
</dbReference>
<dbReference type="GO" id="GO:0000103">
    <property type="term" value="P:sulfate assimilation"/>
    <property type="evidence" value="ECO:0007669"/>
    <property type="project" value="UniProtKB-UniRule"/>
</dbReference>
<dbReference type="InterPro" id="IPR014729">
    <property type="entry name" value="Rossmann-like_a/b/a_fold"/>
</dbReference>
<evidence type="ECO:0000256" key="5">
    <source>
        <dbReference type="ARBA" id="ARBA00022840"/>
    </source>
</evidence>
<dbReference type="Pfam" id="PF14306">
    <property type="entry name" value="PUA_2"/>
    <property type="match status" value="1"/>
</dbReference>
<evidence type="ECO:0000256" key="8">
    <source>
        <dbReference type="HAMAP-Rule" id="MF_00066"/>
    </source>
</evidence>
<keyword evidence="4 8" id="KW-0547">Nucleotide-binding</keyword>
<evidence type="ECO:0000256" key="3">
    <source>
        <dbReference type="ARBA" id="ARBA00022695"/>
    </source>
</evidence>
<dbReference type="Proteomes" id="UP000548423">
    <property type="component" value="Unassembled WGS sequence"/>
</dbReference>
<dbReference type="InterPro" id="IPR002650">
    <property type="entry name" value="Sulphate_adenylyltransferase"/>
</dbReference>
<evidence type="ECO:0000256" key="2">
    <source>
        <dbReference type="ARBA" id="ARBA00022679"/>
    </source>
</evidence>
<evidence type="ECO:0000313" key="11">
    <source>
        <dbReference type="EMBL" id="NYE07248.1"/>
    </source>
</evidence>
<reference evidence="12" key="1">
    <citation type="submission" date="2020-07" db="EMBL/GenBank/DDBJ databases">
        <authorList>
            <person name="Partida-Martinez L."/>
            <person name="Huntemann M."/>
            <person name="Clum A."/>
            <person name="Wang J."/>
            <person name="Palaniappan K."/>
            <person name="Ritter S."/>
            <person name="Chen I.-M."/>
            <person name="Stamatis D."/>
            <person name="Reddy T."/>
            <person name="O'Malley R."/>
            <person name="Daum C."/>
            <person name="Shapiro N."/>
            <person name="Ivanova N."/>
            <person name="Kyrpides N."/>
            <person name="Woyke T."/>
        </authorList>
    </citation>
    <scope>NUCLEOTIDE SEQUENCE [LARGE SCALE GENOMIC DNA]</scope>
    <source>
        <strain evidence="12">AT2.8</strain>
    </source>
</reference>
<feature type="domain" description="ATP-sulfurylase PUA-like" evidence="10">
    <location>
        <begin position="6"/>
        <end position="154"/>
    </location>
</feature>